<gene>
    <name evidence="3" type="ORF">PAC_05407</name>
</gene>
<feature type="compositionally biased region" description="Low complexity" evidence="2">
    <location>
        <begin position="374"/>
        <end position="386"/>
    </location>
</feature>
<evidence type="ECO:0000313" key="3">
    <source>
        <dbReference type="EMBL" id="CZR55519.1"/>
    </source>
</evidence>
<feature type="region of interest" description="Disordered" evidence="2">
    <location>
        <begin position="229"/>
        <end position="341"/>
    </location>
</feature>
<accession>A0A1L7WRX9</accession>
<feature type="compositionally biased region" description="Basic and acidic residues" evidence="2">
    <location>
        <begin position="359"/>
        <end position="372"/>
    </location>
</feature>
<reference evidence="3 4" key="1">
    <citation type="submission" date="2016-03" db="EMBL/GenBank/DDBJ databases">
        <authorList>
            <person name="Ploux O."/>
        </authorList>
    </citation>
    <scope>NUCLEOTIDE SEQUENCE [LARGE SCALE GENOMIC DNA]</scope>
    <source>
        <strain evidence="3 4">UAMH 11012</strain>
    </source>
</reference>
<feature type="compositionally biased region" description="Acidic residues" evidence="2">
    <location>
        <begin position="270"/>
        <end position="290"/>
    </location>
</feature>
<feature type="region of interest" description="Disordered" evidence="2">
    <location>
        <begin position="359"/>
        <end position="404"/>
    </location>
</feature>
<proteinExistence type="predicted"/>
<dbReference type="AlphaFoldDB" id="A0A1L7WRX9"/>
<feature type="compositionally biased region" description="Basic and acidic residues" evidence="2">
    <location>
        <begin position="255"/>
        <end position="269"/>
    </location>
</feature>
<keyword evidence="4" id="KW-1185">Reference proteome</keyword>
<sequence>MLWSEYFVVISRLISRSLKHTATSTNTPYHRKQHIKLDLLKANVEVAETEIVRLEEEECADRNKECVRARKEEETAKQLYRNLLNDFKTKRDEMSALEKELQDTKTALSEANEEIWDREVDVSHLEATAEGFQNDLKAEQQAHKATKYKVTSLDREIEQREAHISSIEQQLAASNLELERLNGLEEKHKDNLDTERKRARDAEARAALSADFIKFKNDKKAEIIAKDARISASEGGEARVTAEKDADTSAPTGPRDLDKELDDLNKSDTENEETCNDATTTDDDDTDDENDDKKGEVRETIRIAQVPEVSTRKPVSPPVPSAAIGGPADRTAPNDQTPVGEGRVFNLEDLLDKLQPIKEQVKDQREQFKEAADSNGNGNGNANANGGSPGPPEEIYPRGFLQYP</sequence>
<evidence type="ECO:0000256" key="1">
    <source>
        <dbReference type="SAM" id="Coils"/>
    </source>
</evidence>
<protein>
    <submittedName>
        <fullName evidence="3">Uncharacterized protein</fullName>
    </submittedName>
</protein>
<feature type="coiled-coil region" evidence="1">
    <location>
        <begin position="37"/>
        <end position="205"/>
    </location>
</feature>
<feature type="compositionally biased region" description="Basic and acidic residues" evidence="2">
    <location>
        <begin position="291"/>
        <end position="301"/>
    </location>
</feature>
<organism evidence="3 4">
    <name type="scientific">Phialocephala subalpina</name>
    <dbReference type="NCBI Taxonomy" id="576137"/>
    <lineage>
        <taxon>Eukaryota</taxon>
        <taxon>Fungi</taxon>
        <taxon>Dikarya</taxon>
        <taxon>Ascomycota</taxon>
        <taxon>Pezizomycotina</taxon>
        <taxon>Leotiomycetes</taxon>
        <taxon>Helotiales</taxon>
        <taxon>Mollisiaceae</taxon>
        <taxon>Phialocephala</taxon>
        <taxon>Phialocephala fortinii species complex</taxon>
    </lineage>
</organism>
<name>A0A1L7WRX9_9HELO</name>
<evidence type="ECO:0000256" key="2">
    <source>
        <dbReference type="SAM" id="MobiDB-lite"/>
    </source>
</evidence>
<evidence type="ECO:0000313" key="4">
    <source>
        <dbReference type="Proteomes" id="UP000184330"/>
    </source>
</evidence>
<feature type="compositionally biased region" description="Basic and acidic residues" evidence="2">
    <location>
        <begin position="236"/>
        <end position="247"/>
    </location>
</feature>
<keyword evidence="1" id="KW-0175">Coiled coil</keyword>
<dbReference type="EMBL" id="FJOG01000006">
    <property type="protein sequence ID" value="CZR55519.1"/>
    <property type="molecule type" value="Genomic_DNA"/>
</dbReference>
<dbReference type="Proteomes" id="UP000184330">
    <property type="component" value="Unassembled WGS sequence"/>
</dbReference>